<keyword evidence="7 9" id="KW-1133">Transmembrane helix</keyword>
<evidence type="ECO:0000256" key="3">
    <source>
        <dbReference type="ARBA" id="ARBA00022670"/>
    </source>
</evidence>
<dbReference type="AlphaFoldDB" id="A0A7R7ID46"/>
<evidence type="ECO:0000313" key="12">
    <source>
        <dbReference type="EMBL" id="BCN31192.1"/>
    </source>
</evidence>
<comment type="catalytic activity">
    <reaction evidence="9 10">
        <text>Release of signal peptides from bacterial membrane prolipoproteins. Hydrolyzes -Xaa-Yaa-Zaa-|-(S,diacylglyceryl)Cys-, in which Xaa is hydrophobic (preferably Leu), and Yaa (Ala or Ser) and Zaa (Gly or Ala) have small, neutral side chains.</text>
        <dbReference type="EC" id="3.4.23.36"/>
    </reaction>
</comment>
<keyword evidence="12" id="KW-0449">Lipoprotein</keyword>
<proteinExistence type="inferred from homology"/>
<evidence type="ECO:0000256" key="7">
    <source>
        <dbReference type="ARBA" id="ARBA00022989"/>
    </source>
</evidence>
<feature type="transmembrane region" description="Helical" evidence="9">
    <location>
        <begin position="90"/>
        <end position="109"/>
    </location>
</feature>
<dbReference type="KEGG" id="ahb:bsdtb5_24870"/>
<sequence length="169" mass="19452">MKRLKLIFGLLGVTLLVVIDQITKIIAKSSLENSDGIPIIKGIFRLEYIENTGAAFGIMKDKYIVFVLLTVLVLVFIAFFYNKVPNTKKYIPMHIVLVCISAGAIGNMIDRILHNYVIDFLYFELINFPVFNVADCYVTVSAFALILLFLFYYKEEDFEFISRKKKIEQ</sequence>
<dbReference type="UniPathway" id="UPA00665"/>
<comment type="subcellular location">
    <subcellularLocation>
        <location evidence="9">Cell membrane</location>
        <topology evidence="9">Multi-pass membrane protein</topology>
    </subcellularLocation>
</comment>
<comment type="pathway">
    <text evidence="9">Protein modification; lipoprotein biosynthesis (signal peptide cleavage).</text>
</comment>
<comment type="function">
    <text evidence="9 10">This protein specifically catalyzes the removal of signal peptides from prolipoproteins.</text>
</comment>
<organism evidence="12 13">
    <name type="scientific">Anaeromicropila herbilytica</name>
    <dbReference type="NCBI Taxonomy" id="2785025"/>
    <lineage>
        <taxon>Bacteria</taxon>
        <taxon>Bacillati</taxon>
        <taxon>Bacillota</taxon>
        <taxon>Clostridia</taxon>
        <taxon>Lachnospirales</taxon>
        <taxon>Lachnospiraceae</taxon>
        <taxon>Anaeromicropila</taxon>
    </lineage>
</organism>
<keyword evidence="4 9" id="KW-0812">Transmembrane</keyword>
<comment type="similarity">
    <text evidence="1 9 11">Belongs to the peptidase A8 family.</text>
</comment>
<feature type="transmembrane region" description="Helical" evidence="9">
    <location>
        <begin position="63"/>
        <end position="81"/>
    </location>
</feature>
<evidence type="ECO:0000256" key="10">
    <source>
        <dbReference type="RuleBase" id="RU000594"/>
    </source>
</evidence>
<protein>
    <recommendedName>
        <fullName evidence="9">Lipoprotein signal peptidase</fullName>
        <ecNumber evidence="9">3.4.23.36</ecNumber>
    </recommendedName>
    <alternativeName>
        <fullName evidence="9">Prolipoprotein signal peptidase</fullName>
    </alternativeName>
    <alternativeName>
        <fullName evidence="9">Signal peptidase II</fullName>
        <shortName evidence="9">SPase II</shortName>
    </alternativeName>
</protein>
<dbReference type="GO" id="GO:0004190">
    <property type="term" value="F:aspartic-type endopeptidase activity"/>
    <property type="evidence" value="ECO:0007669"/>
    <property type="project" value="UniProtKB-UniRule"/>
</dbReference>
<comment type="caution">
    <text evidence="9">Lacks conserved residue(s) required for the propagation of feature annotation.</text>
</comment>
<dbReference type="Pfam" id="PF01252">
    <property type="entry name" value="Peptidase_A8"/>
    <property type="match status" value="1"/>
</dbReference>
<accession>A0A7R7ID46</accession>
<keyword evidence="6 9" id="KW-0378">Hydrolase</keyword>
<dbReference type="PROSITE" id="PS00855">
    <property type="entry name" value="SPASE_II"/>
    <property type="match status" value="1"/>
</dbReference>
<evidence type="ECO:0000256" key="11">
    <source>
        <dbReference type="RuleBase" id="RU004181"/>
    </source>
</evidence>
<evidence type="ECO:0000256" key="6">
    <source>
        <dbReference type="ARBA" id="ARBA00022801"/>
    </source>
</evidence>
<keyword evidence="13" id="KW-1185">Reference proteome</keyword>
<dbReference type="PANTHER" id="PTHR33695">
    <property type="entry name" value="LIPOPROTEIN SIGNAL PEPTIDASE"/>
    <property type="match status" value="1"/>
</dbReference>
<dbReference type="GO" id="GO:0006508">
    <property type="term" value="P:proteolysis"/>
    <property type="evidence" value="ECO:0007669"/>
    <property type="project" value="UniProtKB-KW"/>
</dbReference>
<dbReference type="RefSeq" id="WP_271712334.1">
    <property type="nucleotide sequence ID" value="NZ_AP024169.1"/>
</dbReference>
<feature type="transmembrane region" description="Helical" evidence="9">
    <location>
        <begin position="129"/>
        <end position="153"/>
    </location>
</feature>
<evidence type="ECO:0000256" key="9">
    <source>
        <dbReference type="HAMAP-Rule" id="MF_00161"/>
    </source>
</evidence>
<evidence type="ECO:0000256" key="2">
    <source>
        <dbReference type="ARBA" id="ARBA00022475"/>
    </source>
</evidence>
<keyword evidence="5 9" id="KW-0064">Aspartyl protease</keyword>
<gene>
    <name evidence="9 12" type="primary">lspA</name>
    <name evidence="12" type="ORF">bsdtb5_24870</name>
</gene>
<dbReference type="InterPro" id="IPR001872">
    <property type="entry name" value="Peptidase_A8"/>
</dbReference>
<keyword evidence="3 9" id="KW-0645">Protease</keyword>
<evidence type="ECO:0000256" key="8">
    <source>
        <dbReference type="ARBA" id="ARBA00023136"/>
    </source>
</evidence>
<dbReference type="NCBIfam" id="TIGR00077">
    <property type="entry name" value="lspA"/>
    <property type="match status" value="1"/>
</dbReference>
<evidence type="ECO:0000256" key="1">
    <source>
        <dbReference type="ARBA" id="ARBA00006139"/>
    </source>
</evidence>
<feature type="active site" evidence="9">
    <location>
        <position position="119"/>
    </location>
</feature>
<dbReference type="PRINTS" id="PR00781">
    <property type="entry name" value="LIPOSIGPTASE"/>
</dbReference>
<keyword evidence="8 9" id="KW-0472">Membrane</keyword>
<reference evidence="12 13" key="1">
    <citation type="submission" date="2020-11" db="EMBL/GenBank/DDBJ databases">
        <title>Draft genome sequencing of a Lachnospiraceae strain isolated from anoxic soil subjected to BSD treatment.</title>
        <authorList>
            <person name="Uek A."/>
            <person name="Tonouchi A."/>
        </authorList>
    </citation>
    <scope>NUCLEOTIDE SEQUENCE [LARGE SCALE GENOMIC DNA]</scope>
    <source>
        <strain evidence="12 13">TB5</strain>
    </source>
</reference>
<dbReference type="HAMAP" id="MF_00161">
    <property type="entry name" value="LspA"/>
    <property type="match status" value="1"/>
</dbReference>
<evidence type="ECO:0000256" key="4">
    <source>
        <dbReference type="ARBA" id="ARBA00022692"/>
    </source>
</evidence>
<evidence type="ECO:0000256" key="5">
    <source>
        <dbReference type="ARBA" id="ARBA00022750"/>
    </source>
</evidence>
<dbReference type="PANTHER" id="PTHR33695:SF1">
    <property type="entry name" value="LIPOPROTEIN SIGNAL PEPTIDASE"/>
    <property type="match status" value="1"/>
</dbReference>
<dbReference type="EMBL" id="AP024169">
    <property type="protein sequence ID" value="BCN31192.1"/>
    <property type="molecule type" value="Genomic_DNA"/>
</dbReference>
<dbReference type="Proteomes" id="UP000595897">
    <property type="component" value="Chromosome"/>
</dbReference>
<keyword evidence="2 9" id="KW-1003">Cell membrane</keyword>
<name>A0A7R7ID46_9FIRM</name>
<dbReference type="EC" id="3.4.23.36" evidence="9"/>
<feature type="active site" evidence="9">
    <location>
        <position position="135"/>
    </location>
</feature>
<dbReference type="GO" id="GO:0005886">
    <property type="term" value="C:plasma membrane"/>
    <property type="evidence" value="ECO:0007669"/>
    <property type="project" value="UniProtKB-SubCell"/>
</dbReference>
<evidence type="ECO:0000313" key="13">
    <source>
        <dbReference type="Proteomes" id="UP000595897"/>
    </source>
</evidence>